<dbReference type="Pfam" id="PF00884">
    <property type="entry name" value="Sulfatase"/>
    <property type="match status" value="1"/>
</dbReference>
<dbReference type="GO" id="GO:0004065">
    <property type="term" value="F:arylsulfatase activity"/>
    <property type="evidence" value="ECO:0007669"/>
    <property type="project" value="TreeGrafter"/>
</dbReference>
<evidence type="ECO:0000256" key="2">
    <source>
        <dbReference type="ARBA" id="ARBA00022801"/>
    </source>
</evidence>
<dbReference type="InterPro" id="IPR017850">
    <property type="entry name" value="Alkaline_phosphatase_core_sf"/>
</dbReference>
<dbReference type="EMBL" id="UINC01170437">
    <property type="protein sequence ID" value="SVD74476.1"/>
    <property type="molecule type" value="Genomic_DNA"/>
</dbReference>
<protein>
    <recommendedName>
        <fullName evidence="3">Sulfatase N-terminal domain-containing protein</fullName>
    </recommendedName>
</protein>
<name>A0A382XTX5_9ZZZZ</name>
<reference evidence="4" key="1">
    <citation type="submission" date="2018-05" db="EMBL/GenBank/DDBJ databases">
        <authorList>
            <person name="Lanie J.A."/>
            <person name="Ng W.-L."/>
            <person name="Kazmierczak K.M."/>
            <person name="Andrzejewski T.M."/>
            <person name="Davidsen T.M."/>
            <person name="Wayne K.J."/>
            <person name="Tettelin H."/>
            <person name="Glass J.I."/>
            <person name="Rusch D."/>
            <person name="Podicherti R."/>
            <person name="Tsui H.-C.T."/>
            <person name="Winkler M.E."/>
        </authorList>
    </citation>
    <scope>NUCLEOTIDE SEQUENCE</scope>
</reference>
<dbReference type="AlphaFoldDB" id="A0A382XTX5"/>
<gene>
    <name evidence="4" type="ORF">METZ01_LOCUS427330</name>
</gene>
<comment type="similarity">
    <text evidence="1">Belongs to the sulfatase family.</text>
</comment>
<organism evidence="4">
    <name type="scientific">marine metagenome</name>
    <dbReference type="NCBI Taxonomy" id="408172"/>
    <lineage>
        <taxon>unclassified sequences</taxon>
        <taxon>metagenomes</taxon>
        <taxon>ecological metagenomes</taxon>
    </lineage>
</organism>
<sequence length="268" mass="30449">DPRNLYRGNNSIRTHGESYYITDAISEEAIEFISDHQNERSNEPFFLYLPYNAPHFPLQCMPNDYDKYRGRFMEGWDVLRARRLEKQKKMGLVPENTKLAPRPEIVPAWDSLTPEKQNEMDAIMSTYAAMVDRVDQNIGKVVNHLEQSGELDNTIIFFLSDNGGEAETGPLGQFKYEDLGQYGKGGNKYGRGWATLSNTPFREYKHYTHQGGVQTPLIVHWPDGIAPGPKNRILSQYGYLPDIVETIMDVAGATRPTMNKGKSIPEGE</sequence>
<evidence type="ECO:0000256" key="1">
    <source>
        <dbReference type="ARBA" id="ARBA00008779"/>
    </source>
</evidence>
<keyword evidence="2" id="KW-0378">Hydrolase</keyword>
<evidence type="ECO:0000313" key="4">
    <source>
        <dbReference type="EMBL" id="SVD74476.1"/>
    </source>
</evidence>
<dbReference type="SUPFAM" id="SSF53649">
    <property type="entry name" value="Alkaline phosphatase-like"/>
    <property type="match status" value="1"/>
</dbReference>
<evidence type="ECO:0000259" key="3">
    <source>
        <dbReference type="Pfam" id="PF00884"/>
    </source>
</evidence>
<proteinExistence type="inferred from homology"/>
<dbReference type="Gene3D" id="3.40.720.10">
    <property type="entry name" value="Alkaline Phosphatase, subunit A"/>
    <property type="match status" value="1"/>
</dbReference>
<dbReference type="InterPro" id="IPR050738">
    <property type="entry name" value="Sulfatase"/>
</dbReference>
<feature type="non-terminal residue" evidence="4">
    <location>
        <position position="1"/>
    </location>
</feature>
<feature type="non-terminal residue" evidence="4">
    <location>
        <position position="268"/>
    </location>
</feature>
<accession>A0A382XTX5</accession>
<dbReference type="PANTHER" id="PTHR42693:SF53">
    <property type="entry name" value="ENDO-4-O-SULFATASE"/>
    <property type="match status" value="1"/>
</dbReference>
<dbReference type="PANTHER" id="PTHR42693">
    <property type="entry name" value="ARYLSULFATASE FAMILY MEMBER"/>
    <property type="match status" value="1"/>
</dbReference>
<feature type="domain" description="Sulfatase N-terminal" evidence="3">
    <location>
        <begin position="12"/>
        <end position="253"/>
    </location>
</feature>
<dbReference type="InterPro" id="IPR000917">
    <property type="entry name" value="Sulfatase_N"/>
</dbReference>